<feature type="compositionally biased region" description="Polar residues" evidence="1">
    <location>
        <begin position="185"/>
        <end position="199"/>
    </location>
</feature>
<evidence type="ECO:0000313" key="3">
    <source>
        <dbReference type="Proteomes" id="UP000286415"/>
    </source>
</evidence>
<feature type="region of interest" description="Disordered" evidence="1">
    <location>
        <begin position="1"/>
        <end position="47"/>
    </location>
</feature>
<reference evidence="2 3" key="2">
    <citation type="journal article" date="2021" name="Genomics">
        <title>High-quality reference genome for Clonorchis sinensis.</title>
        <authorList>
            <person name="Young N.D."/>
            <person name="Stroehlein A.J."/>
            <person name="Kinkar L."/>
            <person name="Wang T."/>
            <person name="Sohn W.M."/>
            <person name="Chang B.C.H."/>
            <person name="Kaur P."/>
            <person name="Weisz D."/>
            <person name="Dudchenko O."/>
            <person name="Aiden E.L."/>
            <person name="Korhonen P.K."/>
            <person name="Gasser R.B."/>
        </authorList>
    </citation>
    <scope>NUCLEOTIDE SEQUENCE [LARGE SCALE GENOMIC DNA]</scope>
    <source>
        <strain evidence="2">Cs-k2</strain>
    </source>
</reference>
<feature type="region of interest" description="Disordered" evidence="1">
    <location>
        <begin position="687"/>
        <end position="711"/>
    </location>
</feature>
<dbReference type="PROSITE" id="PS50002">
    <property type="entry name" value="SH3"/>
    <property type="match status" value="1"/>
</dbReference>
<protein>
    <submittedName>
        <fullName evidence="2">Uncharacterized protein</fullName>
    </submittedName>
</protein>
<evidence type="ECO:0000313" key="2">
    <source>
        <dbReference type="EMBL" id="KAG5448511.1"/>
    </source>
</evidence>
<dbReference type="Proteomes" id="UP000286415">
    <property type="component" value="Unassembled WGS sequence"/>
</dbReference>
<dbReference type="EMBL" id="NIRI02000042">
    <property type="protein sequence ID" value="KAG5448511.1"/>
    <property type="molecule type" value="Genomic_DNA"/>
</dbReference>
<comment type="caution">
    <text evidence="2">The sequence shown here is derived from an EMBL/GenBank/DDBJ whole genome shotgun (WGS) entry which is preliminary data.</text>
</comment>
<feature type="compositionally biased region" description="Basic and acidic residues" evidence="1">
    <location>
        <begin position="271"/>
        <end position="285"/>
    </location>
</feature>
<name>A0A3R7JYC4_CLOSI</name>
<dbReference type="SMART" id="SM00326">
    <property type="entry name" value="SH3"/>
    <property type="match status" value="1"/>
</dbReference>
<feature type="region of interest" description="Disordered" evidence="1">
    <location>
        <begin position="271"/>
        <end position="395"/>
    </location>
</feature>
<feature type="compositionally biased region" description="Polar residues" evidence="1">
    <location>
        <begin position="306"/>
        <end position="317"/>
    </location>
</feature>
<dbReference type="OrthoDB" id="6249021at2759"/>
<feature type="compositionally biased region" description="Basic and acidic residues" evidence="1">
    <location>
        <begin position="200"/>
        <end position="223"/>
    </location>
</feature>
<feature type="compositionally biased region" description="Basic and acidic residues" evidence="1">
    <location>
        <begin position="320"/>
        <end position="338"/>
    </location>
</feature>
<proteinExistence type="predicted"/>
<keyword evidence="3" id="KW-1185">Reference proteome</keyword>
<dbReference type="Gene3D" id="2.30.30.40">
    <property type="entry name" value="SH3 Domains"/>
    <property type="match status" value="1"/>
</dbReference>
<dbReference type="SUPFAM" id="SSF50044">
    <property type="entry name" value="SH3-domain"/>
    <property type="match status" value="1"/>
</dbReference>
<dbReference type="Pfam" id="PF07653">
    <property type="entry name" value="SH3_2"/>
    <property type="match status" value="1"/>
</dbReference>
<organism evidence="2 3">
    <name type="scientific">Clonorchis sinensis</name>
    <name type="common">Chinese liver fluke</name>
    <dbReference type="NCBI Taxonomy" id="79923"/>
    <lineage>
        <taxon>Eukaryota</taxon>
        <taxon>Metazoa</taxon>
        <taxon>Spiralia</taxon>
        <taxon>Lophotrochozoa</taxon>
        <taxon>Platyhelminthes</taxon>
        <taxon>Trematoda</taxon>
        <taxon>Digenea</taxon>
        <taxon>Opisthorchiida</taxon>
        <taxon>Opisthorchiata</taxon>
        <taxon>Opisthorchiidae</taxon>
        <taxon>Clonorchis</taxon>
    </lineage>
</organism>
<feature type="region of interest" description="Disordered" evidence="1">
    <location>
        <begin position="587"/>
        <end position="620"/>
    </location>
</feature>
<feature type="region of interest" description="Disordered" evidence="1">
    <location>
        <begin position="156"/>
        <end position="256"/>
    </location>
</feature>
<accession>A0A3R7JYC4</accession>
<gene>
    <name evidence="2" type="ORF">CSKR_101953</name>
</gene>
<dbReference type="InterPro" id="IPR036028">
    <property type="entry name" value="SH3-like_dom_sf"/>
</dbReference>
<evidence type="ECO:0000256" key="1">
    <source>
        <dbReference type="SAM" id="MobiDB-lite"/>
    </source>
</evidence>
<reference evidence="2 3" key="1">
    <citation type="journal article" date="2018" name="Biotechnol. Adv.">
        <title>Improved genomic resources and new bioinformatic workflow for the carcinogenic parasite Clonorchis sinensis: Biotechnological implications.</title>
        <authorList>
            <person name="Wang D."/>
            <person name="Korhonen P.K."/>
            <person name="Gasser R.B."/>
            <person name="Young N.D."/>
        </authorList>
    </citation>
    <scope>NUCLEOTIDE SEQUENCE [LARGE SCALE GENOMIC DNA]</scope>
    <source>
        <strain evidence="2">Cs-k2</strain>
    </source>
</reference>
<dbReference type="InterPro" id="IPR001452">
    <property type="entry name" value="SH3_domain"/>
</dbReference>
<feature type="compositionally biased region" description="Low complexity" evidence="1">
    <location>
        <begin position="609"/>
        <end position="620"/>
    </location>
</feature>
<sequence>MARKPSPFIPGTELQRQHSIKSDEYFQPEKPGIPSSQRPAALPATPWIKGTEHPRIIERVVLNSPNLESRVPIPPDAFRARDQPTAQQPRYLGVMDHCLSGHSSIVAVSRVSQQPSFESYDSSLSAASWASSNDPEVTNIYMSNERNTFQNTQAGYFENAGNKPDDTRQERQSQVTHGKAGKQPAQISDATEAGPSSRSTEQKEMAGSFRKETITSTESDSRKSNSNLRPKQGLKIIGSGRESASDEKSNSPVGGRNIKVLWKRAFQSLRIDKVKKEKNVSEKQEGLQTPSGEIDPVYHLLRCAANKSQSATTSAVSTDKPGEKLKSNEETSPAKESSRQPGGASKKKTSTVTFKSNNPLLESPECNKSPKPPEGEGIGPATALQRSPQQPHCRINSAKPDLVVGMNEDEFRSQEALLAYEQHKRTAARRVALKSTQKQISYVSTDVSTLENEYSLDVDSQCDARNEVSRILTPPIKEELYSHRQQCMPLAYRLKSFSTEDKTEPDNYFYPERQPAMHHSDYIRGDTMMTSSSSGGSRTRISNNMECHMPRYKERTSHVIPRGRKLLSGKSFSLDIPVSGDVRDELHIVSGSSSPGRDAQVEGHHSTRPSRSTSRRTILTSQRNDPSVRFTQQISPNCSRPRIVSCMPPELHRSAPFYTHEWQENMTGSMAATKSCHRLAQQQVSPEYPKLSHEDVPTSYTSSAPVRSHRLPNIPPRGNVFEDNTVFCVAREYIPRRSDEIRLRLGQYVKVIDDTDPVWWYGTCNGDLGYFPSSYLQRYHQT</sequence>
<dbReference type="InParanoid" id="A0A3R7JYC4"/>
<dbReference type="AlphaFoldDB" id="A0A3R7JYC4"/>